<dbReference type="GO" id="GO:0045088">
    <property type="term" value="P:regulation of innate immune response"/>
    <property type="evidence" value="ECO:0007669"/>
    <property type="project" value="UniProtKB-ARBA"/>
</dbReference>
<comment type="subcellular location">
    <subcellularLocation>
        <location evidence="1">Secreted</location>
    </subcellularLocation>
</comment>
<name>A0AAU9FMT9_DROMD</name>
<comment type="similarity">
    <text evidence="2">Belongs to the insect beta-1,3-glucan binding protein family.</text>
</comment>
<dbReference type="GO" id="GO:0005975">
    <property type="term" value="P:carbohydrate metabolic process"/>
    <property type="evidence" value="ECO:0007669"/>
    <property type="project" value="InterPro"/>
</dbReference>
<dbReference type="GO" id="GO:0005576">
    <property type="term" value="C:extracellular region"/>
    <property type="evidence" value="ECO:0007669"/>
    <property type="project" value="UniProtKB-SubCell"/>
</dbReference>
<evidence type="ECO:0000313" key="12">
    <source>
        <dbReference type="Proteomes" id="UP001500889"/>
    </source>
</evidence>
<keyword evidence="4" id="KW-0399">Innate immunity</keyword>
<evidence type="ECO:0000256" key="4">
    <source>
        <dbReference type="ARBA" id="ARBA00022588"/>
    </source>
</evidence>
<dbReference type="Gene3D" id="2.60.120.200">
    <property type="match status" value="1"/>
</dbReference>
<evidence type="ECO:0000259" key="10">
    <source>
        <dbReference type="PROSITE" id="PS51969"/>
    </source>
</evidence>
<evidence type="ECO:0000313" key="11">
    <source>
        <dbReference type="EMBL" id="BFF97271.1"/>
    </source>
</evidence>
<dbReference type="InterPro" id="IPR031756">
    <property type="entry name" value="BGBP_N"/>
</dbReference>
<feature type="domain" description="GH16" evidence="9">
    <location>
        <begin position="145"/>
        <end position="499"/>
    </location>
</feature>
<protein>
    <submittedName>
        <fullName evidence="11">Gram-negative bacteria-binding protein 3</fullName>
    </submittedName>
</protein>
<dbReference type="InterPro" id="IPR050546">
    <property type="entry name" value="Glycosyl_Hydrlase_16"/>
</dbReference>
<feature type="domain" description="CBM39" evidence="10">
    <location>
        <begin position="26"/>
        <end position="126"/>
    </location>
</feature>
<keyword evidence="6" id="KW-0391">Immunity</keyword>
<dbReference type="Proteomes" id="UP001500889">
    <property type="component" value="Chromosome J"/>
</dbReference>
<dbReference type="AlphaFoldDB" id="A0AAU9FMT9"/>
<dbReference type="PANTHER" id="PTHR10963">
    <property type="entry name" value="GLYCOSYL HYDROLASE-RELATED"/>
    <property type="match status" value="1"/>
</dbReference>
<dbReference type="PROSITE" id="PS51969">
    <property type="entry name" value="CBM39"/>
    <property type="match status" value="1"/>
</dbReference>
<evidence type="ECO:0000256" key="7">
    <source>
        <dbReference type="ARBA" id="ARBA00023180"/>
    </source>
</evidence>
<dbReference type="InterPro" id="IPR013320">
    <property type="entry name" value="ConA-like_dom_sf"/>
</dbReference>
<evidence type="ECO:0000256" key="5">
    <source>
        <dbReference type="ARBA" id="ARBA00022729"/>
    </source>
</evidence>
<dbReference type="GO" id="GO:0030246">
    <property type="term" value="F:carbohydrate binding"/>
    <property type="evidence" value="ECO:0007669"/>
    <property type="project" value="InterPro"/>
</dbReference>
<dbReference type="GO" id="GO:0004553">
    <property type="term" value="F:hydrolase activity, hydrolyzing O-glycosyl compounds"/>
    <property type="evidence" value="ECO:0007669"/>
    <property type="project" value="InterPro"/>
</dbReference>
<feature type="signal peptide" evidence="8">
    <location>
        <begin position="1"/>
        <end position="25"/>
    </location>
</feature>
<dbReference type="InterPro" id="IPR000757">
    <property type="entry name" value="Beta-glucanase-like"/>
</dbReference>
<keyword evidence="3" id="KW-0964">Secreted</keyword>
<reference evidence="11 12" key="1">
    <citation type="submission" date="2024-02" db="EMBL/GenBank/DDBJ databases">
        <title>A chromosome-level genome assembly of Drosophila madeirensis, a fruit fly species endemic to Madeira island.</title>
        <authorList>
            <person name="Tomihara K."/>
            <person name="Llopart A."/>
            <person name="Yamamoto D."/>
        </authorList>
    </citation>
    <scope>NUCLEOTIDE SEQUENCE [LARGE SCALE GENOMIC DNA]</scope>
    <source>
        <strain evidence="11 12">RF1</strain>
    </source>
</reference>
<organism evidence="11 12">
    <name type="scientific">Drosophila madeirensis</name>
    <name type="common">Fruit fly</name>
    <dbReference type="NCBI Taxonomy" id="30013"/>
    <lineage>
        <taxon>Eukaryota</taxon>
        <taxon>Metazoa</taxon>
        <taxon>Ecdysozoa</taxon>
        <taxon>Arthropoda</taxon>
        <taxon>Hexapoda</taxon>
        <taxon>Insecta</taxon>
        <taxon>Pterygota</taxon>
        <taxon>Neoptera</taxon>
        <taxon>Endopterygota</taxon>
        <taxon>Diptera</taxon>
        <taxon>Brachycera</taxon>
        <taxon>Muscomorpha</taxon>
        <taxon>Ephydroidea</taxon>
        <taxon>Drosophilidae</taxon>
        <taxon>Drosophila</taxon>
        <taxon>Sophophora</taxon>
    </lineage>
</organism>
<keyword evidence="12" id="KW-1185">Reference proteome</keyword>
<dbReference type="SUPFAM" id="SSF49899">
    <property type="entry name" value="Concanavalin A-like lectins/glucanases"/>
    <property type="match status" value="1"/>
</dbReference>
<dbReference type="Pfam" id="PF15886">
    <property type="entry name" value="CBM39"/>
    <property type="match status" value="1"/>
</dbReference>
<dbReference type="InterPro" id="IPR043030">
    <property type="entry name" value="BGBP_N_sf"/>
</dbReference>
<gene>
    <name evidence="11" type="ORF">DMAD_05716</name>
</gene>
<evidence type="ECO:0000256" key="3">
    <source>
        <dbReference type="ARBA" id="ARBA00022525"/>
    </source>
</evidence>
<evidence type="ECO:0000256" key="1">
    <source>
        <dbReference type="ARBA" id="ARBA00004613"/>
    </source>
</evidence>
<dbReference type="Gene3D" id="2.60.40.2140">
    <property type="entry name" value="Beta-1,3-glucan-recognition protein, N-terminal domain"/>
    <property type="match status" value="1"/>
</dbReference>
<feature type="chain" id="PRO_5043762240" evidence="8">
    <location>
        <begin position="26"/>
        <end position="499"/>
    </location>
</feature>
<keyword evidence="7" id="KW-0325">Glycoprotein</keyword>
<keyword evidence="5 8" id="KW-0732">Signal</keyword>
<dbReference type="FunFam" id="2.60.40.2140:FF:000001">
    <property type="entry name" value="Beta-1,3-glucan-binding protein"/>
    <property type="match status" value="1"/>
</dbReference>
<evidence type="ECO:0000256" key="8">
    <source>
        <dbReference type="SAM" id="SignalP"/>
    </source>
</evidence>
<dbReference type="PROSITE" id="PS51762">
    <property type="entry name" value="GH16_2"/>
    <property type="match status" value="1"/>
</dbReference>
<evidence type="ECO:0000256" key="6">
    <source>
        <dbReference type="ARBA" id="ARBA00022859"/>
    </source>
</evidence>
<evidence type="ECO:0000256" key="2">
    <source>
        <dbReference type="ARBA" id="ARBA00008781"/>
    </source>
</evidence>
<sequence length="499" mass="56543">MADASRFCVWSCCLLTLLLGVQVHGYEVPRAKIEVFYPKGFEVSIPHEEGITLFAFHGKLNEEMEGLEAGTWARDIVKVKNGRWTFRDRLAMLKPGDTLYYWTYVIYNGLGYREDDGTFVVDAYSGNGTVPATTRRTPVAAESTTPWIWPSDPNSDPDIDIRSGCTQPKTQVNGGPSRCAGQLVFVDEFSATKLDTNKWLAERRFSGSPDYEFNVYLDDTHSTLRLHNGHALLSTTSTKRHFHTNLEGKLDLGSGCTGAANTADCVRDGRQRNDRLPPMLTAQFSTKQSFSFKYGRVDVRAKMPRAEWLTSQLWLQPKASAYGDNYQSGQIRIAYTRPANGKLDLYTGALLNAEEPLRSAKVCHREGSKESSDDWSDSFHNYTLEWTPRELKWLVDGKEICRQGSECGAFSETIVNGMRLPNSQKLEEGTGLAPFDQEFYVTFGLAVGGFNEYLYDTQKPWHEREPRAMSDFWKHQKPMLDQWLDDSHLSIDYVKVYAL</sequence>
<evidence type="ECO:0000259" key="9">
    <source>
        <dbReference type="PROSITE" id="PS51762"/>
    </source>
</evidence>
<dbReference type="GO" id="GO:0045087">
    <property type="term" value="P:innate immune response"/>
    <property type="evidence" value="ECO:0007669"/>
    <property type="project" value="UniProtKB-KW"/>
</dbReference>
<proteinExistence type="inferred from homology"/>
<dbReference type="EMBL" id="AP029265">
    <property type="protein sequence ID" value="BFF97271.1"/>
    <property type="molecule type" value="Genomic_DNA"/>
</dbReference>
<dbReference type="Pfam" id="PF00722">
    <property type="entry name" value="Glyco_hydro_16"/>
    <property type="match status" value="1"/>
</dbReference>
<dbReference type="PANTHER" id="PTHR10963:SF60">
    <property type="entry name" value="GRAM-NEGATIVE BACTERIA-BINDING PROTEIN 1-RELATED"/>
    <property type="match status" value="1"/>
</dbReference>
<accession>A0AAU9FMT9</accession>